<reference evidence="2 3" key="2">
    <citation type="journal article" date="2017" name="Nature">
        <title>The Apostasia genome and the evolution of orchids.</title>
        <authorList>
            <person name="Zhang G.Q."/>
            <person name="Liu K.W."/>
            <person name="Li Z."/>
            <person name="Lohaus R."/>
            <person name="Hsiao Y.Y."/>
            <person name="Niu S.C."/>
            <person name="Wang J.Y."/>
            <person name="Lin Y.C."/>
            <person name="Xu Q."/>
            <person name="Chen L.J."/>
            <person name="Yoshida K."/>
            <person name="Fujiwara S."/>
            <person name="Wang Z.W."/>
            <person name="Zhang Y.Q."/>
            <person name="Mitsuda N."/>
            <person name="Wang M."/>
            <person name="Liu G.H."/>
            <person name="Pecoraro L."/>
            <person name="Huang H.X."/>
            <person name="Xiao X.J."/>
            <person name="Lin M."/>
            <person name="Wu X.Y."/>
            <person name="Wu W.L."/>
            <person name="Chen Y.Y."/>
            <person name="Chang S.B."/>
            <person name="Sakamoto S."/>
            <person name="Ohme-Takagi M."/>
            <person name="Yagi M."/>
            <person name="Zeng S.J."/>
            <person name="Shen C.Y."/>
            <person name="Yeh C.M."/>
            <person name="Luo Y.B."/>
            <person name="Tsai W.C."/>
            <person name="Van de Peer Y."/>
            <person name="Liu Z.J."/>
        </authorList>
    </citation>
    <scope>NUCLEOTIDE SEQUENCE [LARGE SCALE GENOMIC DNA]</scope>
    <source>
        <tissue evidence="2">The whole plant</tissue>
    </source>
</reference>
<gene>
    <name evidence="2" type="ORF">MA16_Dca019863</name>
</gene>
<name>A0A2I0X6W5_9ASPA</name>
<evidence type="ECO:0000256" key="1">
    <source>
        <dbReference type="SAM" id="MobiDB-lite"/>
    </source>
</evidence>
<feature type="region of interest" description="Disordered" evidence="1">
    <location>
        <begin position="69"/>
        <end position="101"/>
    </location>
</feature>
<dbReference type="AlphaFoldDB" id="A0A2I0X6W5"/>
<organism evidence="2 3">
    <name type="scientific">Dendrobium catenatum</name>
    <dbReference type="NCBI Taxonomy" id="906689"/>
    <lineage>
        <taxon>Eukaryota</taxon>
        <taxon>Viridiplantae</taxon>
        <taxon>Streptophyta</taxon>
        <taxon>Embryophyta</taxon>
        <taxon>Tracheophyta</taxon>
        <taxon>Spermatophyta</taxon>
        <taxon>Magnoliopsida</taxon>
        <taxon>Liliopsida</taxon>
        <taxon>Asparagales</taxon>
        <taxon>Orchidaceae</taxon>
        <taxon>Epidendroideae</taxon>
        <taxon>Malaxideae</taxon>
        <taxon>Dendrobiinae</taxon>
        <taxon>Dendrobium</taxon>
    </lineage>
</organism>
<proteinExistence type="predicted"/>
<evidence type="ECO:0000313" key="3">
    <source>
        <dbReference type="Proteomes" id="UP000233837"/>
    </source>
</evidence>
<dbReference type="EMBL" id="KZ502087">
    <property type="protein sequence ID" value="PKU83636.1"/>
    <property type="molecule type" value="Genomic_DNA"/>
</dbReference>
<sequence length="101" mass="10569">MDVDQLLSIGRSQLCRMSVNFSPGGGVYPSSVTVDIPITNTRNNGHPKGGVGVSISAYSKEELEKDNISSNVPVISEGVGGGEKDNLPVEKSNTNYGKSVS</sequence>
<feature type="compositionally biased region" description="Polar residues" evidence="1">
    <location>
        <begin position="91"/>
        <end position="101"/>
    </location>
</feature>
<reference evidence="2 3" key="1">
    <citation type="journal article" date="2016" name="Sci. Rep.">
        <title>The Dendrobium catenatum Lindl. genome sequence provides insights into polysaccharide synthase, floral development and adaptive evolution.</title>
        <authorList>
            <person name="Zhang G.Q."/>
            <person name="Xu Q."/>
            <person name="Bian C."/>
            <person name="Tsai W.C."/>
            <person name="Yeh C.M."/>
            <person name="Liu K.W."/>
            <person name="Yoshida K."/>
            <person name="Zhang L.S."/>
            <person name="Chang S.B."/>
            <person name="Chen F."/>
            <person name="Shi Y."/>
            <person name="Su Y.Y."/>
            <person name="Zhang Y.Q."/>
            <person name="Chen L.J."/>
            <person name="Yin Y."/>
            <person name="Lin M."/>
            <person name="Huang H."/>
            <person name="Deng H."/>
            <person name="Wang Z.W."/>
            <person name="Zhu S.L."/>
            <person name="Zhao X."/>
            <person name="Deng C."/>
            <person name="Niu S.C."/>
            <person name="Huang J."/>
            <person name="Wang M."/>
            <person name="Liu G.H."/>
            <person name="Yang H.J."/>
            <person name="Xiao X.J."/>
            <person name="Hsiao Y.Y."/>
            <person name="Wu W.L."/>
            <person name="Chen Y.Y."/>
            <person name="Mitsuda N."/>
            <person name="Ohme-Takagi M."/>
            <person name="Luo Y.B."/>
            <person name="Van de Peer Y."/>
            <person name="Liu Z.J."/>
        </authorList>
    </citation>
    <scope>NUCLEOTIDE SEQUENCE [LARGE SCALE GENOMIC DNA]</scope>
    <source>
        <tissue evidence="2">The whole plant</tissue>
    </source>
</reference>
<protein>
    <submittedName>
        <fullName evidence="2">Uncharacterized protein</fullName>
    </submittedName>
</protein>
<dbReference type="Proteomes" id="UP000233837">
    <property type="component" value="Unassembled WGS sequence"/>
</dbReference>
<keyword evidence="3" id="KW-1185">Reference proteome</keyword>
<evidence type="ECO:0000313" key="2">
    <source>
        <dbReference type="EMBL" id="PKU83636.1"/>
    </source>
</evidence>
<accession>A0A2I0X6W5</accession>